<evidence type="ECO:0000256" key="1">
    <source>
        <dbReference type="ARBA" id="ARBA00006846"/>
    </source>
</evidence>
<dbReference type="Gene3D" id="1.10.20.10">
    <property type="entry name" value="Histone, subunit A"/>
    <property type="match status" value="1"/>
</dbReference>
<evidence type="ECO:0000256" key="2">
    <source>
        <dbReference type="SAM" id="MobiDB-lite"/>
    </source>
</evidence>
<protein>
    <recommendedName>
        <fullName evidence="6">Histone H2B</fullName>
    </recommendedName>
</protein>
<keyword evidence="5" id="KW-1185">Reference proteome</keyword>
<evidence type="ECO:0000256" key="3">
    <source>
        <dbReference type="SAM" id="SignalP"/>
    </source>
</evidence>
<dbReference type="AlphaFoldDB" id="A0A0E0L3F4"/>
<dbReference type="Proteomes" id="UP000026962">
    <property type="component" value="Chromosome 5"/>
</dbReference>
<sequence length="319" mass="35777">MVVITVIVALEVVVIVAVEDHRRAFCCYPIVFKFKILTIAHSILLEFKNLNSRLKFTTRNWEEGKGRKREINPPHPLHLGAQNFCPPLEIWHLSRTGDPSPIRTLHVSPISTRPSFQHPRSIHLTDPRPPPPDQSRPTSPLYILSSSPPPNSPTASRHNHLFFLLSPPIRVFSTNLPRSKRDGAEGGEEASGGEDAQGEEEAQGIEAAVGIQRRRRRQQEGEEEVEEERRDLQNLHLQGAQVGLSGHRDLLQSHVHHEFLINNIFEKLAQEAASLARYNKKPTITSRNIQTSVRLVLPGELAKHAVSEGTKAVTKFTSS</sequence>
<dbReference type="SUPFAM" id="SSF47113">
    <property type="entry name" value="Histone-fold"/>
    <property type="match status" value="1"/>
</dbReference>
<feature type="region of interest" description="Disordered" evidence="2">
    <location>
        <begin position="102"/>
        <end position="155"/>
    </location>
</feature>
<dbReference type="PRINTS" id="PR00621">
    <property type="entry name" value="HISTONEH2B"/>
</dbReference>
<dbReference type="STRING" id="4537.A0A0E0L3F4"/>
<dbReference type="SMART" id="SM00427">
    <property type="entry name" value="H2B"/>
    <property type="match status" value="1"/>
</dbReference>
<comment type="similarity">
    <text evidence="1">Belongs to the histone H2B family.</text>
</comment>
<evidence type="ECO:0000313" key="4">
    <source>
        <dbReference type="EnsemblPlants" id="OPUNC05G16890.1"/>
    </source>
</evidence>
<reference evidence="4" key="1">
    <citation type="submission" date="2015-04" db="UniProtKB">
        <authorList>
            <consortium name="EnsemblPlants"/>
        </authorList>
    </citation>
    <scope>IDENTIFICATION</scope>
</reference>
<reference evidence="4" key="2">
    <citation type="submission" date="2018-05" db="EMBL/GenBank/DDBJ databases">
        <title>OpunRS2 (Oryza punctata Reference Sequence Version 2).</title>
        <authorList>
            <person name="Zhang J."/>
            <person name="Kudrna D."/>
            <person name="Lee S."/>
            <person name="Talag J."/>
            <person name="Welchert J."/>
            <person name="Wing R.A."/>
        </authorList>
    </citation>
    <scope>NUCLEOTIDE SEQUENCE [LARGE SCALE GENOMIC DNA]</scope>
</reference>
<dbReference type="GO" id="GO:0000786">
    <property type="term" value="C:nucleosome"/>
    <property type="evidence" value="ECO:0007669"/>
    <property type="project" value="InterPro"/>
</dbReference>
<accession>A0A0E0L3F4</accession>
<dbReference type="GO" id="GO:0030527">
    <property type="term" value="F:structural constituent of chromatin"/>
    <property type="evidence" value="ECO:0007669"/>
    <property type="project" value="InterPro"/>
</dbReference>
<evidence type="ECO:0008006" key="6">
    <source>
        <dbReference type="Google" id="ProtNLM"/>
    </source>
</evidence>
<dbReference type="CDD" id="cd22910">
    <property type="entry name" value="HFD_H2B"/>
    <property type="match status" value="1"/>
</dbReference>
<feature type="chain" id="PRO_5002366015" description="Histone H2B" evidence="3">
    <location>
        <begin position="18"/>
        <end position="319"/>
    </location>
</feature>
<dbReference type="HOGENOM" id="CLU_872607_0_0_1"/>
<dbReference type="InterPro" id="IPR009072">
    <property type="entry name" value="Histone-fold"/>
</dbReference>
<dbReference type="eggNOG" id="KOG1744">
    <property type="taxonomic scope" value="Eukaryota"/>
</dbReference>
<feature type="compositionally biased region" description="Acidic residues" evidence="2">
    <location>
        <begin position="185"/>
        <end position="203"/>
    </location>
</feature>
<feature type="compositionally biased region" description="Low complexity" evidence="2">
    <location>
        <begin position="135"/>
        <end position="146"/>
    </location>
</feature>
<name>A0A0E0L3F4_ORYPU</name>
<dbReference type="GO" id="GO:0046982">
    <property type="term" value="F:protein heterodimerization activity"/>
    <property type="evidence" value="ECO:0007669"/>
    <property type="project" value="InterPro"/>
</dbReference>
<organism evidence="4">
    <name type="scientific">Oryza punctata</name>
    <name type="common">Red rice</name>
    <dbReference type="NCBI Taxonomy" id="4537"/>
    <lineage>
        <taxon>Eukaryota</taxon>
        <taxon>Viridiplantae</taxon>
        <taxon>Streptophyta</taxon>
        <taxon>Embryophyta</taxon>
        <taxon>Tracheophyta</taxon>
        <taxon>Spermatophyta</taxon>
        <taxon>Magnoliopsida</taxon>
        <taxon>Liliopsida</taxon>
        <taxon>Poales</taxon>
        <taxon>Poaceae</taxon>
        <taxon>BOP clade</taxon>
        <taxon>Oryzoideae</taxon>
        <taxon>Oryzeae</taxon>
        <taxon>Oryzinae</taxon>
        <taxon>Oryza</taxon>
    </lineage>
</organism>
<feature type="signal peptide" evidence="3">
    <location>
        <begin position="1"/>
        <end position="17"/>
    </location>
</feature>
<dbReference type="EnsemblPlants" id="OPUNC05G16890.1">
    <property type="protein sequence ID" value="OPUNC05G16890.1"/>
    <property type="gene ID" value="OPUNC05G16890"/>
</dbReference>
<evidence type="ECO:0000313" key="5">
    <source>
        <dbReference type="Proteomes" id="UP000026962"/>
    </source>
</evidence>
<feature type="region of interest" description="Disordered" evidence="2">
    <location>
        <begin position="174"/>
        <end position="230"/>
    </location>
</feature>
<dbReference type="InterPro" id="IPR000558">
    <property type="entry name" value="Histone_H2B"/>
</dbReference>
<proteinExistence type="inferred from homology"/>
<dbReference type="PANTHER" id="PTHR23428">
    <property type="entry name" value="HISTONE H2B"/>
    <property type="match status" value="1"/>
</dbReference>
<dbReference type="GO" id="GO:0003677">
    <property type="term" value="F:DNA binding"/>
    <property type="evidence" value="ECO:0007669"/>
    <property type="project" value="InterPro"/>
</dbReference>
<dbReference type="Gramene" id="OPUNC05G16890.1">
    <property type="protein sequence ID" value="OPUNC05G16890.1"/>
    <property type="gene ID" value="OPUNC05G16890"/>
</dbReference>
<keyword evidence="3" id="KW-0732">Signal</keyword>